<evidence type="ECO:0000313" key="2">
    <source>
        <dbReference type="Proteomes" id="UP000824107"/>
    </source>
</evidence>
<proteinExistence type="predicted"/>
<comment type="caution">
    <text evidence="1">The sequence shown here is derived from an EMBL/GenBank/DDBJ whole genome shotgun (WGS) entry which is preliminary data.</text>
</comment>
<dbReference type="AlphaFoldDB" id="A0A9D1M3R0"/>
<sequence>MKRLSAYLLLSFFSEADFEEREELEELELPEADFDILLLLPQAMIFLLK</sequence>
<organism evidence="1 2">
    <name type="scientific">Candidatus Scatocola faecipullorum</name>
    <dbReference type="NCBI Taxonomy" id="2840917"/>
    <lineage>
        <taxon>Bacteria</taxon>
        <taxon>Pseudomonadati</taxon>
        <taxon>Pseudomonadota</taxon>
        <taxon>Alphaproteobacteria</taxon>
        <taxon>Rhodospirillales</taxon>
        <taxon>Rhodospirillaceae</taxon>
        <taxon>Rhodospirillaceae incertae sedis</taxon>
        <taxon>Candidatus Scatocola</taxon>
    </lineage>
</organism>
<evidence type="ECO:0000313" key="1">
    <source>
        <dbReference type="EMBL" id="HIU53323.1"/>
    </source>
</evidence>
<reference evidence="1" key="1">
    <citation type="submission" date="2020-10" db="EMBL/GenBank/DDBJ databases">
        <authorList>
            <person name="Gilroy R."/>
        </authorList>
    </citation>
    <scope>NUCLEOTIDE SEQUENCE</scope>
    <source>
        <strain evidence="1">ChiW3-316</strain>
    </source>
</reference>
<name>A0A9D1M3R0_9PROT</name>
<dbReference type="Proteomes" id="UP000824107">
    <property type="component" value="Unassembled WGS sequence"/>
</dbReference>
<gene>
    <name evidence="1" type="ORF">IAD20_04500</name>
</gene>
<dbReference type="EMBL" id="DVNC01000029">
    <property type="protein sequence ID" value="HIU53323.1"/>
    <property type="molecule type" value="Genomic_DNA"/>
</dbReference>
<accession>A0A9D1M3R0</accession>
<reference evidence="1" key="2">
    <citation type="journal article" date="2021" name="PeerJ">
        <title>Extensive microbial diversity within the chicken gut microbiome revealed by metagenomics and culture.</title>
        <authorList>
            <person name="Gilroy R."/>
            <person name="Ravi A."/>
            <person name="Getino M."/>
            <person name="Pursley I."/>
            <person name="Horton D.L."/>
            <person name="Alikhan N.F."/>
            <person name="Baker D."/>
            <person name="Gharbi K."/>
            <person name="Hall N."/>
            <person name="Watson M."/>
            <person name="Adriaenssens E.M."/>
            <person name="Foster-Nyarko E."/>
            <person name="Jarju S."/>
            <person name="Secka A."/>
            <person name="Antonio M."/>
            <person name="Oren A."/>
            <person name="Chaudhuri R.R."/>
            <person name="La Ragione R."/>
            <person name="Hildebrand F."/>
            <person name="Pallen M.J."/>
        </authorList>
    </citation>
    <scope>NUCLEOTIDE SEQUENCE</scope>
    <source>
        <strain evidence="1">ChiW3-316</strain>
    </source>
</reference>
<protein>
    <submittedName>
        <fullName evidence="1">Uncharacterized protein</fullName>
    </submittedName>
</protein>